<protein>
    <recommendedName>
        <fullName evidence="3">CAP-Gly domain protein</fullName>
    </recommendedName>
</protein>
<dbReference type="EMBL" id="QLMK01000014">
    <property type="protein sequence ID" value="RAK26406.1"/>
    <property type="molecule type" value="Genomic_DNA"/>
</dbReference>
<accession>A0A364JSX3</accession>
<dbReference type="Proteomes" id="UP000249453">
    <property type="component" value="Unassembled WGS sequence"/>
</dbReference>
<evidence type="ECO:0000313" key="1">
    <source>
        <dbReference type="EMBL" id="RAK26406.1"/>
    </source>
</evidence>
<gene>
    <name evidence="1" type="ORF">C7374_11492</name>
</gene>
<evidence type="ECO:0000313" key="2">
    <source>
        <dbReference type="Proteomes" id="UP000249453"/>
    </source>
</evidence>
<dbReference type="AlphaFoldDB" id="A0A364JSX3"/>
<evidence type="ECO:0008006" key="3">
    <source>
        <dbReference type="Google" id="ProtNLM"/>
    </source>
</evidence>
<organism evidence="1 2">
    <name type="scientific">Falsochrobactrum ovis</name>
    <dbReference type="NCBI Taxonomy" id="1293442"/>
    <lineage>
        <taxon>Bacteria</taxon>
        <taxon>Pseudomonadati</taxon>
        <taxon>Pseudomonadota</taxon>
        <taxon>Alphaproteobacteria</taxon>
        <taxon>Hyphomicrobiales</taxon>
        <taxon>Brucellaceae</taxon>
        <taxon>Falsochrobactrum</taxon>
    </lineage>
</organism>
<keyword evidence="2" id="KW-1185">Reference proteome</keyword>
<dbReference type="RefSeq" id="WP_111576117.1">
    <property type="nucleotide sequence ID" value="NZ_JBHEEY010000010.1"/>
</dbReference>
<comment type="caution">
    <text evidence="1">The sequence shown here is derived from an EMBL/GenBank/DDBJ whole genome shotgun (WGS) entry which is preliminary data.</text>
</comment>
<reference evidence="1 2" key="1">
    <citation type="submission" date="2018-06" db="EMBL/GenBank/DDBJ databases">
        <title>Genomic Encyclopedia of Type Strains, Phase IV (KMG-IV): sequencing the most valuable type-strain genomes for metagenomic binning, comparative biology and taxonomic classification.</title>
        <authorList>
            <person name="Goeker M."/>
        </authorList>
    </citation>
    <scope>NUCLEOTIDE SEQUENCE [LARGE SCALE GENOMIC DNA]</scope>
    <source>
        <strain evidence="1 2">DSM 26720</strain>
    </source>
</reference>
<proteinExistence type="predicted"/>
<sequence>MTPFNVGDQVVCIDSAAGFEQTVEVEEGQVYTISWIGPFDHYIHGNYIGVRLVGIDRGECPQFGYKNPPFAARRFRPLVKDRLASLRGLLAGGPVTETFEEPKRKVREDA</sequence>
<name>A0A364JSX3_9HYPH</name>
<dbReference type="OrthoDB" id="8446253at2"/>